<dbReference type="CDD" id="cd09912">
    <property type="entry name" value="DLP_2"/>
    <property type="match status" value="1"/>
</dbReference>
<dbReference type="AlphaFoldDB" id="A0A365KAH3"/>
<dbReference type="SUPFAM" id="SSF52540">
    <property type="entry name" value="P-loop containing nucleoside triphosphate hydrolases"/>
    <property type="match status" value="1"/>
</dbReference>
<dbReference type="Gene3D" id="3.40.50.300">
    <property type="entry name" value="P-loop containing nucleotide triphosphate hydrolases"/>
    <property type="match status" value="1"/>
</dbReference>
<sequence length="563" mass="64122">MKVLTDLIEDLDEDSYTIMVVGEFKHGKSTFVNALLGRDIMPRGVTPTTATINVIEYGKEEKASVHKRNQTIEEFDTLDILKNYTADDDFDSDEIRHIKLTVDSTLLKNKVVLIDTPGVNDLSEQRSEVTHQFLPRADVVLFMGSLTSPIKASEEKFIRERLIKNGIDRVIFAANFMDSIDEEELDELTEFVERRLETITGVHLNSLYPLSALEAVEGKLENDAELLRYSGLPELEEEILRRIESGSRGEEKIKNFTERLVNICEVIEDEIKTASIASSQTITELELQFAAIQKWFGDLAAQETDLQNYLYDREAEINFMVSKSLSHFGERLNDDIETRIHTFQGAAIKNLVENQLPMVIKSQFTTWIDQYEDKIHQLLIKLEKEVSQGLTRSFNQSIQLQKNQRASFNHLSTIPIFDAKSGNAHVKAGVILGSVGSVALLLGAPFFLPIVGMAGLPYISEKIAEKQLAAVKPELIMTARQKVNEMVKDFDRQLSEYIKEATNDIRDRSLEEFKRLLYSYETILNDEMDKHHNETADIKKRESKLEELKNIVTSYRSGVEIYG</sequence>
<proteinExistence type="predicted"/>
<dbReference type="PANTHER" id="PTHR43681:SF1">
    <property type="entry name" value="SARCALUMENIN"/>
    <property type="match status" value="1"/>
</dbReference>
<protein>
    <recommendedName>
        <fullName evidence="1">Dynamin-type G domain-containing protein</fullName>
    </recommendedName>
</protein>
<dbReference type="Pfam" id="PF00350">
    <property type="entry name" value="Dynamin_N"/>
    <property type="match status" value="1"/>
</dbReference>
<dbReference type="InterPro" id="IPR051943">
    <property type="entry name" value="TRAFAC_Dynamin-like_GTPase"/>
</dbReference>
<dbReference type="InterPro" id="IPR045063">
    <property type="entry name" value="Dynamin_N"/>
</dbReference>
<evidence type="ECO:0000313" key="3">
    <source>
        <dbReference type="Proteomes" id="UP000251869"/>
    </source>
</evidence>
<dbReference type="PANTHER" id="PTHR43681">
    <property type="entry name" value="TRANSMEMBRANE GTPASE FZO"/>
    <property type="match status" value="1"/>
</dbReference>
<name>A0A365KAH3_9BACL</name>
<keyword evidence="3" id="KW-1185">Reference proteome</keyword>
<comment type="caution">
    <text evidence="2">The sequence shown here is derived from an EMBL/GenBank/DDBJ whole genome shotgun (WGS) entry which is preliminary data.</text>
</comment>
<organism evidence="2 3">
    <name type="scientific">Planococcus maitriensis</name>
    <dbReference type="NCBI Taxonomy" id="221799"/>
    <lineage>
        <taxon>Bacteria</taxon>
        <taxon>Bacillati</taxon>
        <taxon>Bacillota</taxon>
        <taxon>Bacilli</taxon>
        <taxon>Bacillales</taxon>
        <taxon>Caryophanaceae</taxon>
        <taxon>Planococcus</taxon>
    </lineage>
</organism>
<reference evidence="2 3" key="1">
    <citation type="submission" date="2018-06" db="EMBL/GenBank/DDBJ databases">
        <title>The draft genome sequences of strains SCU63 and S1.</title>
        <authorList>
            <person name="Gan L."/>
        </authorList>
    </citation>
    <scope>NUCLEOTIDE SEQUENCE [LARGE SCALE GENOMIC DNA]</scope>
    <source>
        <strain evidence="2 3">S1</strain>
    </source>
</reference>
<evidence type="ECO:0000259" key="1">
    <source>
        <dbReference type="PROSITE" id="PS51718"/>
    </source>
</evidence>
<dbReference type="Proteomes" id="UP000251869">
    <property type="component" value="Unassembled WGS sequence"/>
</dbReference>
<dbReference type="GO" id="GO:0005525">
    <property type="term" value="F:GTP binding"/>
    <property type="evidence" value="ECO:0007669"/>
    <property type="project" value="InterPro"/>
</dbReference>
<accession>A0A365KAH3</accession>
<dbReference type="EMBL" id="QLZQ01000001">
    <property type="protein sequence ID" value="RAZ69654.1"/>
    <property type="molecule type" value="Genomic_DNA"/>
</dbReference>
<evidence type="ECO:0000313" key="2">
    <source>
        <dbReference type="EMBL" id="RAZ69654.1"/>
    </source>
</evidence>
<dbReference type="InterPro" id="IPR027417">
    <property type="entry name" value="P-loop_NTPase"/>
</dbReference>
<dbReference type="InterPro" id="IPR030381">
    <property type="entry name" value="G_DYNAMIN_dom"/>
</dbReference>
<dbReference type="PROSITE" id="PS51718">
    <property type="entry name" value="G_DYNAMIN_2"/>
    <property type="match status" value="1"/>
</dbReference>
<feature type="domain" description="Dynamin-type G" evidence="1">
    <location>
        <begin position="12"/>
        <end position="268"/>
    </location>
</feature>
<gene>
    <name evidence="2" type="ORF">DP119_03075</name>
</gene>